<sequence length="184" mass="18760">MSCSTVNGETICEKQTSSGNSAGAFSGAFSGQNGSYQDAAAMTGSTLTGQSQSSRTVVDRHTRRGFRAPSFYQNSNAGWMRGSGHLIGTGASDATSFRSDTGHTGISTSGFAGTSNNNGIPGPAFGGFAVADSSGNRFYGGGNTYGGGYAHGYGDSDDFDAVSQVLSKTGMGSGFPFNIFGRKR</sequence>
<dbReference type="Proteomes" id="UP000499080">
    <property type="component" value="Unassembled WGS sequence"/>
</dbReference>
<dbReference type="OrthoDB" id="10540810at2759"/>
<protein>
    <submittedName>
        <fullName evidence="1">Uncharacterized protein</fullName>
    </submittedName>
</protein>
<gene>
    <name evidence="1" type="ORF">AVEN_6855_1</name>
</gene>
<dbReference type="AlphaFoldDB" id="A0A4Y2GT50"/>
<evidence type="ECO:0000313" key="1">
    <source>
        <dbReference type="EMBL" id="GBM55668.1"/>
    </source>
</evidence>
<dbReference type="EMBL" id="BGPR01001512">
    <property type="protein sequence ID" value="GBM55668.1"/>
    <property type="molecule type" value="Genomic_DNA"/>
</dbReference>
<evidence type="ECO:0000313" key="2">
    <source>
        <dbReference type="Proteomes" id="UP000499080"/>
    </source>
</evidence>
<reference evidence="1 2" key="1">
    <citation type="journal article" date="2019" name="Sci. Rep.">
        <title>Orb-weaving spider Araneus ventricosus genome elucidates the spidroin gene catalogue.</title>
        <authorList>
            <person name="Kono N."/>
            <person name="Nakamura H."/>
            <person name="Ohtoshi R."/>
            <person name="Moran D.A.P."/>
            <person name="Shinohara A."/>
            <person name="Yoshida Y."/>
            <person name="Fujiwara M."/>
            <person name="Mori M."/>
            <person name="Tomita M."/>
            <person name="Arakawa K."/>
        </authorList>
    </citation>
    <scope>NUCLEOTIDE SEQUENCE [LARGE SCALE GENOMIC DNA]</scope>
</reference>
<comment type="caution">
    <text evidence="1">The sequence shown here is derived from an EMBL/GenBank/DDBJ whole genome shotgun (WGS) entry which is preliminary data.</text>
</comment>
<organism evidence="1 2">
    <name type="scientific">Araneus ventricosus</name>
    <name type="common">Orbweaver spider</name>
    <name type="synonym">Epeira ventricosa</name>
    <dbReference type="NCBI Taxonomy" id="182803"/>
    <lineage>
        <taxon>Eukaryota</taxon>
        <taxon>Metazoa</taxon>
        <taxon>Ecdysozoa</taxon>
        <taxon>Arthropoda</taxon>
        <taxon>Chelicerata</taxon>
        <taxon>Arachnida</taxon>
        <taxon>Araneae</taxon>
        <taxon>Araneomorphae</taxon>
        <taxon>Entelegynae</taxon>
        <taxon>Araneoidea</taxon>
        <taxon>Araneidae</taxon>
        <taxon>Araneus</taxon>
    </lineage>
</organism>
<accession>A0A4Y2GT50</accession>
<proteinExistence type="predicted"/>
<keyword evidence="2" id="KW-1185">Reference proteome</keyword>
<name>A0A4Y2GT50_ARAVE</name>